<dbReference type="InterPro" id="IPR038071">
    <property type="entry name" value="UROD/MetE-like_sf"/>
</dbReference>
<dbReference type="SUPFAM" id="SSF51726">
    <property type="entry name" value="UROD/MetE-like"/>
    <property type="match status" value="1"/>
</dbReference>
<dbReference type="EMBL" id="LLVT01000001">
    <property type="protein sequence ID" value="KSW13298.1"/>
    <property type="molecule type" value="Genomic_DNA"/>
</dbReference>
<comment type="caution">
    <text evidence="7">Lacks conserved residue(s) required for the propagation of feature annotation.</text>
</comment>
<feature type="binding site" evidence="7">
    <location>
        <begin position="23"/>
        <end position="27"/>
    </location>
    <ligand>
        <name>substrate</name>
    </ligand>
</feature>
<dbReference type="CDD" id="cd00717">
    <property type="entry name" value="URO-D"/>
    <property type="match status" value="1"/>
</dbReference>
<dbReference type="OrthoDB" id="9806656at2"/>
<comment type="subcellular location">
    <subcellularLocation>
        <location evidence="7">Cytoplasm</location>
    </subcellularLocation>
</comment>
<evidence type="ECO:0000256" key="9">
    <source>
        <dbReference type="RuleBase" id="RU004169"/>
    </source>
</evidence>
<proteinExistence type="inferred from homology"/>
<evidence type="ECO:0000256" key="3">
    <source>
        <dbReference type="ARBA" id="ARBA00012288"/>
    </source>
</evidence>
<dbReference type="PANTHER" id="PTHR21091:SF169">
    <property type="entry name" value="UROPORPHYRINOGEN DECARBOXYLASE"/>
    <property type="match status" value="1"/>
</dbReference>
<evidence type="ECO:0000256" key="6">
    <source>
        <dbReference type="ARBA" id="ARBA00023244"/>
    </source>
</evidence>
<dbReference type="PANTHER" id="PTHR21091">
    <property type="entry name" value="METHYLTETRAHYDROFOLATE:HOMOCYSTEINE METHYLTRANSFERASE RELATED"/>
    <property type="match status" value="1"/>
</dbReference>
<dbReference type="GO" id="GO:0004853">
    <property type="term" value="F:uroporphyrinogen decarboxylase activity"/>
    <property type="evidence" value="ECO:0007669"/>
    <property type="project" value="UniProtKB-UniRule"/>
</dbReference>
<keyword evidence="5 7" id="KW-0456">Lyase</keyword>
<keyword evidence="6 7" id="KW-0627">Porphyrin biosynthesis</keyword>
<dbReference type="GO" id="GO:0005829">
    <property type="term" value="C:cytosol"/>
    <property type="evidence" value="ECO:0007669"/>
    <property type="project" value="TreeGrafter"/>
</dbReference>
<dbReference type="PROSITE" id="PS00907">
    <property type="entry name" value="UROD_2"/>
    <property type="match status" value="1"/>
</dbReference>
<comment type="function">
    <text evidence="7">Catalyzes the decarboxylation of four acetate groups of uroporphyrinogen-III to yield coproporphyrinogen-III.</text>
</comment>
<feature type="binding site" evidence="7">
    <location>
        <position position="165"/>
    </location>
    <ligand>
        <name>substrate</name>
    </ligand>
</feature>
<evidence type="ECO:0000256" key="1">
    <source>
        <dbReference type="ARBA" id="ARBA00004804"/>
    </source>
</evidence>
<evidence type="ECO:0000256" key="8">
    <source>
        <dbReference type="RuleBase" id="RU000554"/>
    </source>
</evidence>
<dbReference type="Proteomes" id="UP000054686">
    <property type="component" value="Unassembled WGS sequence"/>
</dbReference>
<comment type="similarity">
    <text evidence="2 7 9">Belongs to the uroporphyrinogen decarboxylase family.</text>
</comment>
<feature type="site" description="Transition state stabilizer" evidence="7">
    <location>
        <position position="74"/>
    </location>
</feature>
<dbReference type="RefSeq" id="WP_060566075.1">
    <property type="nucleotide sequence ID" value="NZ_CP040006.1"/>
</dbReference>
<comment type="catalytic activity">
    <reaction evidence="7 8">
        <text>uroporphyrinogen III + 4 H(+) = coproporphyrinogen III + 4 CO2</text>
        <dbReference type="Rhea" id="RHEA:19865"/>
        <dbReference type="ChEBI" id="CHEBI:15378"/>
        <dbReference type="ChEBI" id="CHEBI:16526"/>
        <dbReference type="ChEBI" id="CHEBI:57308"/>
        <dbReference type="ChEBI" id="CHEBI:57309"/>
        <dbReference type="EC" id="4.1.1.37"/>
    </reaction>
</comment>
<evidence type="ECO:0000313" key="13">
    <source>
        <dbReference type="Proteomes" id="UP000054686"/>
    </source>
</evidence>
<keyword evidence="4 7" id="KW-0210">Decarboxylase</keyword>
<dbReference type="UniPathway" id="UPA00251">
    <property type="reaction ID" value="UER00321"/>
</dbReference>
<keyword evidence="7" id="KW-0963">Cytoplasm</keyword>
<feature type="binding site" evidence="7">
    <location>
        <position position="74"/>
    </location>
    <ligand>
        <name>substrate</name>
    </ligand>
</feature>
<evidence type="ECO:0000256" key="4">
    <source>
        <dbReference type="ARBA" id="ARBA00022793"/>
    </source>
</evidence>
<comment type="subunit">
    <text evidence="7">Homodimer.</text>
</comment>
<dbReference type="NCBIfam" id="TIGR01464">
    <property type="entry name" value="hemE"/>
    <property type="match status" value="1"/>
</dbReference>
<dbReference type="Gene3D" id="3.20.20.210">
    <property type="match status" value="1"/>
</dbReference>
<evidence type="ECO:0000256" key="5">
    <source>
        <dbReference type="ARBA" id="ARBA00023239"/>
    </source>
</evidence>
<comment type="caution">
    <text evidence="12">The sequence shown here is derived from an EMBL/GenBank/DDBJ whole genome shotgun (WGS) entry which is preliminary data.</text>
</comment>
<feature type="binding site" evidence="7">
    <location>
        <position position="220"/>
    </location>
    <ligand>
        <name>substrate</name>
    </ligand>
</feature>
<evidence type="ECO:0000259" key="11">
    <source>
        <dbReference type="PROSITE" id="PS00907"/>
    </source>
</evidence>
<evidence type="ECO:0000256" key="2">
    <source>
        <dbReference type="ARBA" id="ARBA00009935"/>
    </source>
</evidence>
<evidence type="ECO:0000256" key="7">
    <source>
        <dbReference type="HAMAP-Rule" id="MF_00218"/>
    </source>
</evidence>
<feature type="domain" description="Uroporphyrinogen decarboxylase (URO-D)" evidence="11">
    <location>
        <begin position="153"/>
        <end position="169"/>
    </location>
</feature>
<reference evidence="12 13" key="1">
    <citation type="submission" date="2015-10" db="EMBL/GenBank/DDBJ databases">
        <title>Draft Genome of Actinomyces odontolyticus subsp. actinosynbacter strain XH001.</title>
        <authorList>
            <person name="Mclean J.S."/>
            <person name="He X."/>
        </authorList>
    </citation>
    <scope>NUCLEOTIDE SEQUENCE [LARGE SCALE GENOMIC DNA]</scope>
    <source>
        <strain evidence="12 13">XH001</strain>
    </source>
</reference>
<dbReference type="EC" id="4.1.1.37" evidence="3 7"/>
<feature type="domain" description="Uroporphyrinogen decarboxylase (URO-D)" evidence="10">
    <location>
        <begin position="18"/>
        <end position="27"/>
    </location>
</feature>
<evidence type="ECO:0000313" key="12">
    <source>
        <dbReference type="EMBL" id="KSW13298.1"/>
    </source>
</evidence>
<name>A0A0V8RZF0_9ACTO</name>
<dbReference type="PROSITE" id="PS00906">
    <property type="entry name" value="UROD_1"/>
    <property type="match status" value="1"/>
</dbReference>
<gene>
    <name evidence="7" type="primary">hemE</name>
    <name evidence="12" type="ORF">APY09_02795</name>
</gene>
<evidence type="ECO:0000259" key="10">
    <source>
        <dbReference type="PROSITE" id="PS00906"/>
    </source>
</evidence>
<dbReference type="AlphaFoldDB" id="A0A0V8RZF0"/>
<dbReference type="HAMAP" id="MF_00218">
    <property type="entry name" value="URO_D"/>
    <property type="match status" value="1"/>
</dbReference>
<dbReference type="InterPro" id="IPR006361">
    <property type="entry name" value="Uroporphyrinogen_deCO2ase_HemE"/>
</dbReference>
<sequence length="365" mass="38866">MTTPPLIAALTGQRGPTPVWFMRQAGRSLPEYRELRADVGLPMLEACLRPDVAAEATVQPVRRHGVDAGIFFSDIMVPLRLAGVGVEIEPGVGPVLDHPYRTRESIDELLSHRYGEGSWTDSTGRACDCAEGAQSVRDGVATAVRELGSTPLIGFGGAPFTLAAYMVEGRPSRDHMAARALAASDPGAWDALMTWCARVSADFITAQIEAGASAAQLFDSWVGSLSPRTYRESVAPYSRLVAQRVAGAVSPVTGERAPLIHFGTGSAPILSDMAEVGADCVGVDWKTDLSWAIEQVPGKAVQGNLDPALLQAPWHVIEQAVRDILDAGRSAPGHVFNLGHGVPPTTDPDVLTRIVELVHELGDER</sequence>
<dbReference type="GO" id="GO:0006782">
    <property type="term" value="P:protoporphyrinogen IX biosynthetic process"/>
    <property type="evidence" value="ECO:0007669"/>
    <property type="project" value="UniProtKB-UniRule"/>
</dbReference>
<feature type="binding site" evidence="7">
    <location>
        <position position="340"/>
    </location>
    <ligand>
        <name>substrate</name>
    </ligand>
</feature>
<protein>
    <recommendedName>
        <fullName evidence="3 7">Uroporphyrinogen decarboxylase</fullName>
        <shortName evidence="7">UPD</shortName>
        <shortName evidence="7">URO-D</shortName>
        <ecNumber evidence="3 7">4.1.1.37</ecNumber>
    </recommendedName>
</protein>
<accession>A0A0V8RZF0</accession>
<comment type="pathway">
    <text evidence="1 7 8">Porphyrin-containing compound metabolism; protoporphyrin-IX biosynthesis; coproporphyrinogen-III from 5-aminolevulinate: step 4/4.</text>
</comment>
<dbReference type="Pfam" id="PF01208">
    <property type="entry name" value="URO-D"/>
    <property type="match status" value="1"/>
</dbReference>
<dbReference type="InterPro" id="IPR000257">
    <property type="entry name" value="Uroporphyrinogen_deCOase"/>
</dbReference>
<organism evidence="12 13">
    <name type="scientific">Schaalia odontolytica</name>
    <dbReference type="NCBI Taxonomy" id="1660"/>
    <lineage>
        <taxon>Bacteria</taxon>
        <taxon>Bacillati</taxon>
        <taxon>Actinomycetota</taxon>
        <taxon>Actinomycetes</taxon>
        <taxon>Actinomycetales</taxon>
        <taxon>Actinomycetaceae</taxon>
        <taxon>Schaalia</taxon>
    </lineage>
</organism>